<keyword evidence="3" id="KW-1185">Reference proteome</keyword>
<feature type="domain" description="Tc1-like transposase DDE" evidence="1">
    <location>
        <begin position="16"/>
        <end position="158"/>
    </location>
</feature>
<dbReference type="Proteomes" id="UP000184465">
    <property type="component" value="Unassembled WGS sequence"/>
</dbReference>
<evidence type="ECO:0000313" key="2">
    <source>
        <dbReference type="EMBL" id="SHK41174.1"/>
    </source>
</evidence>
<accession>A0A1M6S8N6</accession>
<evidence type="ECO:0000259" key="1">
    <source>
        <dbReference type="Pfam" id="PF13358"/>
    </source>
</evidence>
<dbReference type="NCBIfam" id="NF033545">
    <property type="entry name" value="transpos_IS630"/>
    <property type="match status" value="1"/>
</dbReference>
<dbReference type="InterPro" id="IPR047655">
    <property type="entry name" value="Transpos_IS630-like"/>
</dbReference>
<organism evidence="2 3">
    <name type="scientific">Paramaledivibacter caminithermalis (strain DSM 15212 / CIP 107654 / DViRD3)</name>
    <name type="common">Clostridium caminithermale</name>
    <dbReference type="NCBI Taxonomy" id="1121301"/>
    <lineage>
        <taxon>Bacteria</taxon>
        <taxon>Bacillati</taxon>
        <taxon>Bacillota</taxon>
        <taxon>Clostridia</taxon>
        <taxon>Peptostreptococcales</taxon>
        <taxon>Caminicellaceae</taxon>
        <taxon>Paramaledivibacter</taxon>
    </lineage>
</organism>
<proteinExistence type="predicted"/>
<dbReference type="Pfam" id="PF13358">
    <property type="entry name" value="DDE_3"/>
    <property type="match status" value="1"/>
</dbReference>
<name>A0A1M6S8N6_PARC5</name>
<dbReference type="RefSeq" id="WP_073152393.1">
    <property type="nucleotide sequence ID" value="NZ_FRAG01000057.1"/>
</dbReference>
<sequence>MLETIDTLESSTDTVVYALDETSIRTESNNRASWSEVGAAPILEKNGSHKGINIVGSTCIFNNHHTVNDIYPSDKSITSEEIKTHMEYLLEINPDKEVVVFLDNARTHTSMAMQEFYIKKKSKLKLIFLPKYSPDMNPQENVWNYLKAKLFRPASRSSVYELISDVKDIIDELNSNIDRIRSLAHGRSFLV</sequence>
<dbReference type="InterPro" id="IPR036397">
    <property type="entry name" value="RNaseH_sf"/>
</dbReference>
<dbReference type="OrthoDB" id="1901704at2"/>
<dbReference type="InterPro" id="IPR038717">
    <property type="entry name" value="Tc1-like_DDE_dom"/>
</dbReference>
<dbReference type="AlphaFoldDB" id="A0A1M6S8N6"/>
<dbReference type="STRING" id="1121301.SAMN02745912_03222"/>
<evidence type="ECO:0000313" key="3">
    <source>
        <dbReference type="Proteomes" id="UP000184465"/>
    </source>
</evidence>
<dbReference type="GO" id="GO:0003676">
    <property type="term" value="F:nucleic acid binding"/>
    <property type="evidence" value="ECO:0007669"/>
    <property type="project" value="InterPro"/>
</dbReference>
<dbReference type="Gene3D" id="3.30.420.10">
    <property type="entry name" value="Ribonuclease H-like superfamily/Ribonuclease H"/>
    <property type="match status" value="1"/>
</dbReference>
<gene>
    <name evidence="2" type="ORF">SAMN02745912_03222</name>
</gene>
<dbReference type="EMBL" id="FRAG01000057">
    <property type="protein sequence ID" value="SHK41174.1"/>
    <property type="molecule type" value="Genomic_DNA"/>
</dbReference>
<reference evidence="3" key="1">
    <citation type="submission" date="2016-11" db="EMBL/GenBank/DDBJ databases">
        <authorList>
            <person name="Varghese N."/>
            <person name="Submissions S."/>
        </authorList>
    </citation>
    <scope>NUCLEOTIDE SEQUENCE [LARGE SCALE GENOMIC DNA]</scope>
    <source>
        <strain evidence="3">DSM 15212 / CIP 107654 / DViRD3</strain>
    </source>
</reference>
<protein>
    <submittedName>
        <fullName evidence="2">Transposase</fullName>
    </submittedName>
</protein>